<feature type="binding site" evidence="4">
    <location>
        <position position="251"/>
    </location>
    <ligand>
        <name>substrate</name>
    </ligand>
</feature>
<name>A0A7X3G5N8_9BURK</name>
<protein>
    <submittedName>
        <fullName evidence="6">Glucuronyl hydrolase</fullName>
    </submittedName>
</protein>
<accession>A0A7X3G5N8</accession>
<evidence type="ECO:0000313" key="7">
    <source>
        <dbReference type="Proteomes" id="UP000443353"/>
    </source>
</evidence>
<feature type="binding site" evidence="4">
    <location>
        <position position="179"/>
    </location>
    <ligand>
        <name>substrate</name>
    </ligand>
</feature>
<dbReference type="InterPro" id="IPR012341">
    <property type="entry name" value="6hp_glycosidase-like_sf"/>
</dbReference>
<dbReference type="Proteomes" id="UP000443353">
    <property type="component" value="Unassembled WGS sequence"/>
</dbReference>
<evidence type="ECO:0000256" key="4">
    <source>
        <dbReference type="PIRSR" id="PIRSR610905-2"/>
    </source>
</evidence>
<reference evidence="6 7" key="1">
    <citation type="submission" date="2019-12" db="EMBL/GenBank/DDBJ databases">
        <authorList>
            <person name="Li C."/>
            <person name="Zhao J."/>
        </authorList>
    </citation>
    <scope>NUCLEOTIDE SEQUENCE [LARGE SCALE GENOMIC DNA]</scope>
    <source>
        <strain evidence="6 7">NEAU-DD11</strain>
    </source>
</reference>
<evidence type="ECO:0000256" key="3">
    <source>
        <dbReference type="PIRSR" id="PIRSR610905-1"/>
    </source>
</evidence>
<organism evidence="6 7">
    <name type="scientific">Massilia cellulosiltytica</name>
    <dbReference type="NCBI Taxonomy" id="2683234"/>
    <lineage>
        <taxon>Bacteria</taxon>
        <taxon>Pseudomonadati</taxon>
        <taxon>Pseudomonadota</taxon>
        <taxon>Betaproteobacteria</taxon>
        <taxon>Burkholderiales</taxon>
        <taxon>Oxalobacteraceae</taxon>
        <taxon>Telluria group</taxon>
        <taxon>Massilia</taxon>
    </lineage>
</organism>
<dbReference type="SUPFAM" id="SSF48208">
    <property type="entry name" value="Six-hairpin glycosidases"/>
    <property type="match status" value="1"/>
</dbReference>
<feature type="binding site" evidence="4">
    <location>
        <position position="255"/>
    </location>
    <ligand>
        <name>substrate</name>
    </ligand>
</feature>
<feature type="active site" description="Proton donor" evidence="3">
    <location>
        <position position="179"/>
    </location>
</feature>
<dbReference type="PANTHER" id="PTHR36845:SF1">
    <property type="entry name" value="HYDROLASE, PUTATIVE (AFU_ORTHOLOGUE AFUA_7G05090)-RELATED"/>
    <property type="match status" value="1"/>
</dbReference>
<dbReference type="InterPro" id="IPR052369">
    <property type="entry name" value="UG_Glycosaminoglycan_Hydrolase"/>
</dbReference>
<dbReference type="RefSeq" id="WP_160410309.1">
    <property type="nucleotide sequence ID" value="NZ_WSES01000008.1"/>
</dbReference>
<evidence type="ECO:0000256" key="5">
    <source>
        <dbReference type="SAM" id="SignalP"/>
    </source>
</evidence>
<proteinExistence type="inferred from homology"/>
<feature type="binding site" evidence="4">
    <location>
        <position position="114"/>
    </location>
    <ligand>
        <name>substrate</name>
    </ligand>
</feature>
<keyword evidence="1 6" id="KW-0378">Hydrolase</keyword>
<feature type="chain" id="PRO_5031039409" evidence="5">
    <location>
        <begin position="20"/>
        <end position="406"/>
    </location>
</feature>
<dbReference type="EMBL" id="WSES01000008">
    <property type="protein sequence ID" value="MVW63389.1"/>
    <property type="molecule type" value="Genomic_DNA"/>
</dbReference>
<dbReference type="PANTHER" id="PTHR36845">
    <property type="entry name" value="HYDROLASE, PUTATIVE (AFU_ORTHOLOGUE AFUA_7G05090)-RELATED"/>
    <property type="match status" value="1"/>
</dbReference>
<dbReference type="InterPro" id="IPR008928">
    <property type="entry name" value="6-hairpin_glycosidase_sf"/>
</dbReference>
<feature type="binding site" evidence="4">
    <location>
        <position position="239"/>
    </location>
    <ligand>
        <name>substrate</name>
    </ligand>
</feature>
<dbReference type="PROSITE" id="PS51257">
    <property type="entry name" value="PROKAR_LIPOPROTEIN"/>
    <property type="match status" value="1"/>
</dbReference>
<keyword evidence="7" id="KW-1185">Reference proteome</keyword>
<dbReference type="GO" id="GO:0000272">
    <property type="term" value="P:polysaccharide catabolic process"/>
    <property type="evidence" value="ECO:0007669"/>
    <property type="project" value="TreeGrafter"/>
</dbReference>
<feature type="signal peptide" evidence="5">
    <location>
        <begin position="1"/>
        <end position="19"/>
    </location>
</feature>
<evidence type="ECO:0000256" key="1">
    <source>
        <dbReference type="ARBA" id="ARBA00022801"/>
    </source>
</evidence>
<dbReference type="GO" id="GO:0052757">
    <property type="term" value="F:chondroitin hydrolase activity"/>
    <property type="evidence" value="ECO:0007669"/>
    <property type="project" value="TreeGrafter"/>
</dbReference>
<dbReference type="AlphaFoldDB" id="A0A7X3G5N8"/>
<dbReference type="Gene3D" id="1.50.10.10">
    <property type="match status" value="1"/>
</dbReference>
<dbReference type="InterPro" id="IPR010905">
    <property type="entry name" value="Glyco_hydro_88"/>
</dbReference>
<comment type="similarity">
    <text evidence="2">Belongs to the glycosyl hydrolase 88 family.</text>
</comment>
<dbReference type="Pfam" id="PF07470">
    <property type="entry name" value="Glyco_hydro_88"/>
    <property type="match status" value="1"/>
</dbReference>
<sequence length="406" mass="44480">MTAKTIICGILLAACGASAAAAAEPIGAVIDKDFKVASAQYRILLDKAAGKPGFPRTVERGDVKMVGPGDWTAGFFPGSLWYLFEATGDATWKTAAMRYTALTAPAKFDKSQHDLGFMLGAGYGNGLRLVDDAATRSAYRDALLAGATTLITRFNPKVGSIQSWDLWPNTTWAFPVIIDNMMNLELLMWAAKAANEPRYREIAIAHADTALKNHFRPDGSSFHLVDYDPKTGAVRARVTVQGYADGSAWARGQAWGLYGYTMMYRETHRDEYLRQAHKIARFYTTHPRLPADKVPFWDFDDPAIPDAPRDASAAAIAASSLLELATFSDRETAARYRDFAEQTLRSLSSDAYLAKPGDNGGFLLKHATGHKPAKSEIDVPLNYADYYFLEALLRLKAARSGTGSFH</sequence>
<comment type="caution">
    <text evidence="6">The sequence shown here is derived from an EMBL/GenBank/DDBJ whole genome shotgun (WGS) entry which is preliminary data.</text>
</comment>
<evidence type="ECO:0000256" key="2">
    <source>
        <dbReference type="ARBA" id="ARBA00038358"/>
    </source>
</evidence>
<evidence type="ECO:0000313" key="6">
    <source>
        <dbReference type="EMBL" id="MVW63389.1"/>
    </source>
</evidence>
<keyword evidence="5" id="KW-0732">Signal</keyword>
<feature type="active site" description="Nucleophile" evidence="3">
    <location>
        <position position="114"/>
    </location>
</feature>
<gene>
    <name evidence="6" type="ORF">GPY61_26040</name>
</gene>